<feature type="chain" id="PRO_5028986555" evidence="13">
    <location>
        <begin position="17"/>
        <end position="529"/>
    </location>
</feature>
<evidence type="ECO:0000256" key="13">
    <source>
        <dbReference type="SAM" id="SignalP"/>
    </source>
</evidence>
<dbReference type="InterPro" id="IPR036179">
    <property type="entry name" value="Ig-like_dom_sf"/>
</dbReference>
<feature type="domain" description="Ig-like" evidence="14">
    <location>
        <begin position="234"/>
        <end position="327"/>
    </location>
</feature>
<keyword evidence="2 12" id="KW-0812">Transmembrane</keyword>
<dbReference type="FunCoup" id="A0A7E6CPF9">
    <property type="interactions" value="11"/>
</dbReference>
<dbReference type="InterPro" id="IPR007110">
    <property type="entry name" value="Ig-like_dom"/>
</dbReference>
<keyword evidence="9" id="KW-0325">Glycoprotein</keyword>
<evidence type="ECO:0000259" key="14">
    <source>
        <dbReference type="PROSITE" id="PS50835"/>
    </source>
</evidence>
<dbReference type="RefSeq" id="XP_035868761.1">
    <property type="nucleotide sequence ID" value="XM_036012868.1"/>
</dbReference>
<evidence type="ECO:0000256" key="7">
    <source>
        <dbReference type="ARBA" id="ARBA00023136"/>
    </source>
</evidence>
<evidence type="ECO:0000256" key="3">
    <source>
        <dbReference type="ARBA" id="ARBA00022729"/>
    </source>
</evidence>
<dbReference type="InterPro" id="IPR003599">
    <property type="entry name" value="Ig_sub"/>
</dbReference>
<dbReference type="GO" id="GO:0033691">
    <property type="term" value="F:sialic acid binding"/>
    <property type="evidence" value="ECO:0007669"/>
    <property type="project" value="TreeGrafter"/>
</dbReference>
<feature type="signal peptide" evidence="13">
    <location>
        <begin position="1"/>
        <end position="16"/>
    </location>
</feature>
<dbReference type="KEGG" id="pdic:114510610"/>
<dbReference type="Gene3D" id="2.60.40.10">
    <property type="entry name" value="Immunoglobulins"/>
    <property type="match status" value="3"/>
</dbReference>
<name>A0A7E6CPF9_9CHIR</name>
<evidence type="ECO:0000256" key="12">
    <source>
        <dbReference type="SAM" id="Phobius"/>
    </source>
</evidence>
<keyword evidence="6 12" id="KW-1133">Transmembrane helix</keyword>
<dbReference type="CDD" id="cd05712">
    <property type="entry name" value="IgV_CD33"/>
    <property type="match status" value="1"/>
</dbReference>
<keyword evidence="8" id="KW-1015">Disulfide bond</keyword>
<dbReference type="GO" id="GO:0030246">
    <property type="term" value="F:carbohydrate binding"/>
    <property type="evidence" value="ECO:0007669"/>
    <property type="project" value="UniProtKB-KW"/>
</dbReference>
<dbReference type="InterPro" id="IPR013106">
    <property type="entry name" value="Ig_V-set"/>
</dbReference>
<dbReference type="GO" id="GO:0007155">
    <property type="term" value="P:cell adhesion"/>
    <property type="evidence" value="ECO:0007669"/>
    <property type="project" value="UniProtKB-KW"/>
</dbReference>
<evidence type="ECO:0000256" key="6">
    <source>
        <dbReference type="ARBA" id="ARBA00022989"/>
    </source>
</evidence>
<comment type="similarity">
    <text evidence="11">Belongs to the immunoglobulin superfamily. SIGLEC (sialic acid binding Ig-like lectin) family.</text>
</comment>
<feature type="domain" description="Ig-like" evidence="14">
    <location>
        <begin position="144"/>
        <end position="226"/>
    </location>
</feature>
<dbReference type="PANTHER" id="PTHR12035">
    <property type="entry name" value="SIALIC ACID BINDING IMMUNOGLOBULIN-LIKE LECTIN"/>
    <property type="match status" value="1"/>
</dbReference>
<keyword evidence="7 12" id="KW-0472">Membrane</keyword>
<organism evidence="15 16">
    <name type="scientific">Phyllostomus discolor</name>
    <name type="common">pale spear-nosed bat</name>
    <dbReference type="NCBI Taxonomy" id="89673"/>
    <lineage>
        <taxon>Eukaryota</taxon>
        <taxon>Metazoa</taxon>
        <taxon>Chordata</taxon>
        <taxon>Craniata</taxon>
        <taxon>Vertebrata</taxon>
        <taxon>Euteleostomi</taxon>
        <taxon>Mammalia</taxon>
        <taxon>Eutheria</taxon>
        <taxon>Laurasiatheria</taxon>
        <taxon>Chiroptera</taxon>
        <taxon>Yangochiroptera</taxon>
        <taxon>Phyllostomidae</taxon>
        <taxon>Phyllostominae</taxon>
        <taxon>Phyllostomus</taxon>
    </lineage>
</organism>
<keyword evidence="15" id="KW-1185">Reference proteome</keyword>
<evidence type="ECO:0000256" key="8">
    <source>
        <dbReference type="ARBA" id="ARBA00023157"/>
    </source>
</evidence>
<keyword evidence="3 13" id="KW-0732">Signal</keyword>
<dbReference type="InterPro" id="IPR051036">
    <property type="entry name" value="SIGLEC"/>
</dbReference>
<dbReference type="PROSITE" id="PS50835">
    <property type="entry name" value="IG_LIKE"/>
    <property type="match status" value="2"/>
</dbReference>
<feature type="transmembrane region" description="Helical" evidence="12">
    <location>
        <begin position="437"/>
        <end position="457"/>
    </location>
</feature>
<evidence type="ECO:0000256" key="2">
    <source>
        <dbReference type="ARBA" id="ARBA00022692"/>
    </source>
</evidence>
<dbReference type="InParanoid" id="A0A7E6CPF9"/>
<evidence type="ECO:0000256" key="10">
    <source>
        <dbReference type="ARBA" id="ARBA00023319"/>
    </source>
</evidence>
<dbReference type="FunFam" id="2.60.40.10:FF:000829">
    <property type="entry name" value="Sialic acid-binding Ig-like lectin 8"/>
    <property type="match status" value="1"/>
</dbReference>
<keyword evidence="4" id="KW-0430">Lectin</keyword>
<evidence type="ECO:0000313" key="16">
    <source>
        <dbReference type="RefSeq" id="XP_035868761.1"/>
    </source>
</evidence>
<dbReference type="AlphaFoldDB" id="A0A7E6CPF9"/>
<dbReference type="InterPro" id="IPR013783">
    <property type="entry name" value="Ig-like_fold"/>
</dbReference>
<dbReference type="Pfam" id="PF07686">
    <property type="entry name" value="V-set"/>
    <property type="match status" value="1"/>
</dbReference>
<evidence type="ECO:0000256" key="1">
    <source>
        <dbReference type="ARBA" id="ARBA00004479"/>
    </source>
</evidence>
<accession>A0A7E6CPF9</accession>
<evidence type="ECO:0000256" key="9">
    <source>
        <dbReference type="ARBA" id="ARBA00023180"/>
    </source>
</evidence>
<dbReference type="GeneID" id="114510610"/>
<dbReference type="GO" id="GO:0005886">
    <property type="term" value="C:plasma membrane"/>
    <property type="evidence" value="ECO:0007669"/>
    <property type="project" value="TreeGrafter"/>
</dbReference>
<sequence>MLLLLLLALLWAGSLAQHLGFRLRVQKSVTLQEGQCISVPCTVSYPKIGWTEAAPAHGYWFLEGAEPNSDAPVATNNPNRKVRDETRGRFYLVGDPQTSHCSLRIRDAQKRDTGRYFFRVERGSYVKHNYIQNQLSVHVTDLVPDIHIQGTLESGHPNNITCTTSWACDRETPPIFYWMGANLTPLSPWTPNSSVLTLIPGPQHHGTNLTCQVALPGGEIRERTIQLNVTYALQNLTIMSWQQGTGYRVLSNGSSLQVQEGKLLHLVCKADSNPPASTWWARGSLTLESMDPGVLKLPQVELEDHRKYISRAQQHESASLEASVILSVKNEPPTAAGTLLLLGGRGSPLQLLLPSPAGPLPALAASRGTAEGNHSNASHTVTFHSEEPWANSSLSIREDLTSNLRLECEAHNARGKETMTILLLPGRPGYRTGVIQGAVWGAGATALLAGCLSLIILRICRKKWAEKAESQKDVSQGHLKAPSSHYLPPVPATSPSEHELHYTALSFHNMKPHNPQAQETLYSEVKIWK</sequence>
<gene>
    <name evidence="16" type="primary">LOC114510610</name>
</gene>
<proteinExistence type="inferred from homology"/>
<evidence type="ECO:0000256" key="11">
    <source>
        <dbReference type="ARBA" id="ARBA00038361"/>
    </source>
</evidence>
<dbReference type="SUPFAM" id="SSF48726">
    <property type="entry name" value="Immunoglobulin"/>
    <property type="match status" value="3"/>
</dbReference>
<keyword evidence="5" id="KW-0130">Cell adhesion</keyword>
<evidence type="ECO:0000256" key="4">
    <source>
        <dbReference type="ARBA" id="ARBA00022734"/>
    </source>
</evidence>
<comment type="subcellular location">
    <subcellularLocation>
        <location evidence="1">Membrane</location>
        <topology evidence="1">Single-pass type I membrane protein</topology>
    </subcellularLocation>
</comment>
<keyword evidence="10" id="KW-0393">Immunoglobulin domain</keyword>
<protein>
    <submittedName>
        <fullName evidence="16">Sialic acid-binding Ig-like lectin 13</fullName>
    </submittedName>
</protein>
<evidence type="ECO:0000256" key="5">
    <source>
        <dbReference type="ARBA" id="ARBA00022889"/>
    </source>
</evidence>
<dbReference type="PANTHER" id="PTHR12035:SF139">
    <property type="entry name" value="IG-LIKE DOMAIN-CONTAINING PROTEIN"/>
    <property type="match status" value="1"/>
</dbReference>
<dbReference type="Proteomes" id="UP000504628">
    <property type="component" value="Chromosome 12"/>
</dbReference>
<dbReference type="SMART" id="SM00409">
    <property type="entry name" value="IG"/>
    <property type="match status" value="3"/>
</dbReference>
<evidence type="ECO:0000313" key="15">
    <source>
        <dbReference type="Proteomes" id="UP000504628"/>
    </source>
</evidence>
<reference evidence="16" key="1">
    <citation type="submission" date="2025-08" db="UniProtKB">
        <authorList>
            <consortium name="RefSeq"/>
        </authorList>
    </citation>
    <scope>IDENTIFICATION</scope>
    <source>
        <tissue evidence="16">Muscle</tissue>
    </source>
</reference>
<dbReference type="OrthoDB" id="10012075at2759"/>